<gene>
    <name evidence="1" type="ORF">MNBD_DELTA01-1629</name>
</gene>
<organism evidence="1">
    <name type="scientific">hydrothermal vent metagenome</name>
    <dbReference type="NCBI Taxonomy" id="652676"/>
    <lineage>
        <taxon>unclassified sequences</taxon>
        <taxon>metagenomes</taxon>
        <taxon>ecological metagenomes</taxon>
    </lineage>
</organism>
<evidence type="ECO:0000313" key="1">
    <source>
        <dbReference type="EMBL" id="VAV82533.1"/>
    </source>
</evidence>
<dbReference type="EMBL" id="UOEA01000021">
    <property type="protein sequence ID" value="VAV82533.1"/>
    <property type="molecule type" value="Genomic_DNA"/>
</dbReference>
<name>A0A3B0RCY4_9ZZZZ</name>
<accession>A0A3B0RCY4</accession>
<protein>
    <submittedName>
        <fullName evidence="1">Uncharacterized protein</fullName>
    </submittedName>
</protein>
<dbReference type="AlphaFoldDB" id="A0A3B0RCY4"/>
<proteinExistence type="predicted"/>
<reference evidence="1" key="1">
    <citation type="submission" date="2018-06" db="EMBL/GenBank/DDBJ databases">
        <authorList>
            <person name="Zhirakovskaya E."/>
        </authorList>
    </citation>
    <scope>NUCLEOTIDE SEQUENCE</scope>
</reference>
<sequence length="124" mass="13861">MAIISFDSEAAVDFVPAYSGNRESGEPCVVSLKFVPYSRVQHYSRMIAAQTKNVSDPSRVTEITQGIQRRQFVDSVEQVCGYYVGGDEVKDPALFYDTADTDLIVEVIRAMESTQRLSEGQRKN</sequence>